<evidence type="ECO:0000313" key="5">
    <source>
        <dbReference type="Proteomes" id="UP000076837"/>
    </source>
</evidence>
<dbReference type="Pfam" id="PF03060">
    <property type="entry name" value="NMO"/>
    <property type="match status" value="1"/>
</dbReference>
<keyword evidence="3" id="KW-0560">Oxidoreductase</keyword>
<dbReference type="AlphaFoldDB" id="A0A162WI10"/>
<dbReference type="PANTHER" id="PTHR32332:SF34">
    <property type="entry name" value="2-NITROPROPANE DIOXYGENASE FAMILY, PUTATIVE-RELATED"/>
    <property type="match status" value="1"/>
</dbReference>
<keyword evidence="4" id="KW-0503">Monooxygenase</keyword>
<dbReference type="STRING" id="5454.A0A162WI10"/>
<dbReference type="InterPro" id="IPR013785">
    <property type="entry name" value="Aldolase_TIM"/>
</dbReference>
<protein>
    <submittedName>
        <fullName evidence="4">Nitronate monooxygenase</fullName>
    </submittedName>
</protein>
<accession>A0A162WI10</accession>
<reference evidence="4 5" key="1">
    <citation type="journal article" date="2016" name="Sci. Rep.">
        <title>Draft genome sequencing and secretome analysis of fungal phytopathogen Ascochyta rabiei provides insight into the necrotrophic effector repertoire.</title>
        <authorList>
            <person name="Verma S."/>
            <person name="Gazara R.K."/>
            <person name="Nizam S."/>
            <person name="Parween S."/>
            <person name="Chattopadhyay D."/>
            <person name="Verma P.K."/>
        </authorList>
    </citation>
    <scope>NUCLEOTIDE SEQUENCE [LARGE SCALE GENOMIC DNA]</scope>
    <source>
        <strain evidence="4 5">ArDII</strain>
    </source>
</reference>
<dbReference type="InterPro" id="IPR004136">
    <property type="entry name" value="NMO"/>
</dbReference>
<evidence type="ECO:0000256" key="1">
    <source>
        <dbReference type="ARBA" id="ARBA00022630"/>
    </source>
</evidence>
<keyword evidence="1" id="KW-0285">Flavoprotein</keyword>
<evidence type="ECO:0000313" key="4">
    <source>
        <dbReference type="EMBL" id="KZM19042.1"/>
    </source>
</evidence>
<comment type="caution">
    <text evidence="4">The sequence shown here is derived from an EMBL/GenBank/DDBJ whole genome shotgun (WGS) entry which is preliminary data.</text>
</comment>
<dbReference type="EMBL" id="JYNV01000305">
    <property type="protein sequence ID" value="KZM19042.1"/>
    <property type="molecule type" value="Genomic_DNA"/>
</dbReference>
<dbReference type="SUPFAM" id="SSF51412">
    <property type="entry name" value="Inosine monophosphate dehydrogenase (IMPDH)"/>
    <property type="match status" value="1"/>
</dbReference>
<proteinExistence type="predicted"/>
<keyword evidence="2" id="KW-0288">FMN</keyword>
<evidence type="ECO:0000256" key="3">
    <source>
        <dbReference type="ARBA" id="ARBA00023002"/>
    </source>
</evidence>
<keyword evidence="5" id="KW-1185">Reference proteome</keyword>
<dbReference type="GO" id="GO:0018580">
    <property type="term" value="F:nitronate monooxygenase activity"/>
    <property type="evidence" value="ECO:0007669"/>
    <property type="project" value="InterPro"/>
</dbReference>
<dbReference type="CDD" id="cd04730">
    <property type="entry name" value="NPD_like"/>
    <property type="match status" value="1"/>
</dbReference>
<gene>
    <name evidence="4" type="ORF">ST47_g9814</name>
</gene>
<dbReference type="Gene3D" id="3.20.20.70">
    <property type="entry name" value="Aldolase class I"/>
    <property type="match status" value="1"/>
</dbReference>
<dbReference type="Proteomes" id="UP000076837">
    <property type="component" value="Unassembled WGS sequence"/>
</dbReference>
<dbReference type="PANTHER" id="PTHR32332">
    <property type="entry name" value="2-NITROPROPANE DIOXYGENASE"/>
    <property type="match status" value="1"/>
</dbReference>
<sequence length="361" mass="38448">MAAIKDQFSWTPMWPLIINAPMADNSGGLLAATVTLAGGFGLVGSKTDMSVTRSELNIARDTFAAHPEAPQAKSETLNVGVGFLPFVLKLDDALEVVREFKPAVVWLFAAKEFDDYAVWARAVREASPLSKIWVQVGSVASALQVAKQTRPDALCLQGADAGGHGFEKGAGIISLLPETADALEEAKLEHVPLLASGGIVDGRGVAAAMGLGAAGVVMGTRFLTSKEALVHPVVQSSILEARDGGQVTTRSKLFDQLRGPNIWPEAYDGRSLVIKSHKEYLEGVSLEEIQKKHQEALQEEDLGWKTGLEGRAAIWAGTGVGLVNEVESASKIVENVRDTARKRLNLLQSPSPSEWPAHGGT</sequence>
<name>A0A162WI10_DIDRA</name>
<organism evidence="4 5">
    <name type="scientific">Didymella rabiei</name>
    <name type="common">Chickpea ascochyta blight fungus</name>
    <name type="synonym">Mycosphaerella rabiei</name>
    <dbReference type="NCBI Taxonomy" id="5454"/>
    <lineage>
        <taxon>Eukaryota</taxon>
        <taxon>Fungi</taxon>
        <taxon>Dikarya</taxon>
        <taxon>Ascomycota</taxon>
        <taxon>Pezizomycotina</taxon>
        <taxon>Dothideomycetes</taxon>
        <taxon>Pleosporomycetidae</taxon>
        <taxon>Pleosporales</taxon>
        <taxon>Pleosporineae</taxon>
        <taxon>Didymellaceae</taxon>
        <taxon>Ascochyta</taxon>
    </lineage>
</organism>
<evidence type="ECO:0000256" key="2">
    <source>
        <dbReference type="ARBA" id="ARBA00022643"/>
    </source>
</evidence>